<name>A0A6S6SY05_9BACT</name>
<dbReference type="Pfam" id="PF01476">
    <property type="entry name" value="LysM"/>
    <property type="match status" value="2"/>
</dbReference>
<dbReference type="InterPro" id="IPR023346">
    <property type="entry name" value="Lysozyme-like_dom_sf"/>
</dbReference>
<dbReference type="CDD" id="cd00118">
    <property type="entry name" value="LysM"/>
    <property type="match status" value="1"/>
</dbReference>
<keyword evidence="3" id="KW-0378">Hydrolase</keyword>
<reference evidence="3" key="1">
    <citation type="submission" date="2020-01" db="EMBL/GenBank/DDBJ databases">
        <authorList>
            <person name="Meier V. D."/>
            <person name="Meier V D."/>
        </authorList>
    </citation>
    <scope>NUCLEOTIDE SEQUENCE</scope>
    <source>
        <strain evidence="3">HLG_WM_MAG_12</strain>
    </source>
</reference>
<keyword evidence="3" id="KW-0326">Glycosidase</keyword>
<dbReference type="PANTHER" id="PTHR37423:SF2">
    <property type="entry name" value="MEMBRANE-BOUND LYTIC MUREIN TRANSGLYCOSYLASE C"/>
    <property type="match status" value="1"/>
</dbReference>
<evidence type="ECO:0000313" key="3">
    <source>
        <dbReference type="EMBL" id="CAA6811971.1"/>
    </source>
</evidence>
<accession>A0A6S6SY05</accession>
<dbReference type="Gene3D" id="3.10.350.10">
    <property type="entry name" value="LysM domain"/>
    <property type="match status" value="1"/>
</dbReference>
<dbReference type="AlphaFoldDB" id="A0A6S6SY05"/>
<dbReference type="InterPro" id="IPR008258">
    <property type="entry name" value="Transglycosylase_SLT_dom_1"/>
</dbReference>
<protein>
    <submittedName>
        <fullName evidence="3">Membrane-bound lytic murein transglycosylase D (EC)</fullName>
        <ecNumber evidence="3">3.2.1.-</ecNumber>
    </submittedName>
</protein>
<dbReference type="Gene3D" id="1.10.530.10">
    <property type="match status" value="1"/>
</dbReference>
<gene>
    <name evidence="3" type="ORF">HELGO_WM21047</name>
</gene>
<dbReference type="SUPFAM" id="SSF54106">
    <property type="entry name" value="LysM domain"/>
    <property type="match status" value="1"/>
</dbReference>
<dbReference type="EMBL" id="CACVAW010000045">
    <property type="protein sequence ID" value="CAA6811971.1"/>
    <property type="molecule type" value="Genomic_DNA"/>
</dbReference>
<organism evidence="3">
    <name type="scientific">uncultured Campylobacterales bacterium</name>
    <dbReference type="NCBI Taxonomy" id="352960"/>
    <lineage>
        <taxon>Bacteria</taxon>
        <taxon>Pseudomonadati</taxon>
        <taxon>Campylobacterota</taxon>
        <taxon>Epsilonproteobacteria</taxon>
        <taxon>Campylobacterales</taxon>
        <taxon>environmental samples</taxon>
    </lineage>
</organism>
<comment type="similarity">
    <text evidence="1">Belongs to the transglycosylase Slt family.</text>
</comment>
<dbReference type="SUPFAM" id="SSF53955">
    <property type="entry name" value="Lysozyme-like"/>
    <property type="match status" value="1"/>
</dbReference>
<dbReference type="PROSITE" id="PS51782">
    <property type="entry name" value="LYSM"/>
    <property type="match status" value="1"/>
</dbReference>
<dbReference type="InterPro" id="IPR018392">
    <property type="entry name" value="LysM"/>
</dbReference>
<evidence type="ECO:0000259" key="2">
    <source>
        <dbReference type="PROSITE" id="PS51782"/>
    </source>
</evidence>
<dbReference type="GO" id="GO:0016798">
    <property type="term" value="F:hydrolase activity, acting on glycosyl bonds"/>
    <property type="evidence" value="ECO:0007669"/>
    <property type="project" value="UniProtKB-KW"/>
</dbReference>
<dbReference type="SMART" id="SM00257">
    <property type="entry name" value="LysM"/>
    <property type="match status" value="3"/>
</dbReference>
<dbReference type="InterPro" id="IPR036779">
    <property type="entry name" value="LysM_dom_sf"/>
</dbReference>
<evidence type="ECO:0000256" key="1">
    <source>
        <dbReference type="ARBA" id="ARBA00007734"/>
    </source>
</evidence>
<dbReference type="CDD" id="cd16894">
    <property type="entry name" value="MltD-like"/>
    <property type="match status" value="1"/>
</dbReference>
<dbReference type="Pfam" id="PF01464">
    <property type="entry name" value="SLT"/>
    <property type="match status" value="1"/>
</dbReference>
<sequence length="381" mass="44337">MKKLLLSFLLVFNIAFSSLLYFDDLETYILKSLDINELFLQDLKYIDMKKNKSKYHLDIKPKNEKFVTIVKNIIEDDPTIPLTILYLAMAESKFELKARSWIKAGGIWQFMPKTAKNFGLKMNMYVDERYDIENSTKAAITYLKYLNKRFDKWYLTLMAYNCGEGRLSKIIRKIGSDDLMQLLASRQLPFETKMHIRKIVAMAYFNHKNYLNIPEITKVDTKGGLSLYVIAKKIGISTKELKSINPHLKHNFLPPYNNYHIYLPSNKVIAFRNNFTHNKDVKYHMYTVKNGDSLGLIAEKFNIKYQIIKDFNDIKNDIIYIGQKLTIPIVASTYAKIKSKKNDTLALISKGYNIKSDTLTKIRIIKNKFILSGDQIVIPNS</sequence>
<dbReference type="PANTHER" id="PTHR37423">
    <property type="entry name" value="SOLUBLE LYTIC MUREIN TRANSGLYCOSYLASE-RELATED"/>
    <property type="match status" value="1"/>
</dbReference>
<proteinExistence type="inferred from homology"/>
<dbReference type="EC" id="3.2.1.-" evidence="3"/>
<feature type="domain" description="LysM" evidence="2">
    <location>
        <begin position="284"/>
        <end position="327"/>
    </location>
</feature>